<protein>
    <submittedName>
        <fullName evidence="4">DUF4168 domain-containing protein</fullName>
    </submittedName>
</protein>
<dbReference type="EMBL" id="JBEQCT010000007">
    <property type="protein sequence ID" value="MFM2486264.1"/>
    <property type="molecule type" value="Genomic_DNA"/>
</dbReference>
<feature type="region of interest" description="Disordered" evidence="1">
    <location>
        <begin position="71"/>
        <end position="90"/>
    </location>
</feature>
<gene>
    <name evidence="4" type="ORF">ABUE30_14540</name>
</gene>
<evidence type="ECO:0000313" key="5">
    <source>
        <dbReference type="Proteomes" id="UP001629953"/>
    </source>
</evidence>
<dbReference type="Pfam" id="PF13767">
    <property type="entry name" value="DUF4168"/>
    <property type="match status" value="1"/>
</dbReference>
<evidence type="ECO:0000313" key="4">
    <source>
        <dbReference type="EMBL" id="MFM2486264.1"/>
    </source>
</evidence>
<dbReference type="InterPro" id="IPR025433">
    <property type="entry name" value="DUF4168"/>
</dbReference>
<evidence type="ECO:0000256" key="1">
    <source>
        <dbReference type="SAM" id="MobiDB-lite"/>
    </source>
</evidence>
<feature type="domain" description="DUF4168" evidence="3">
    <location>
        <begin position="46"/>
        <end position="121"/>
    </location>
</feature>
<dbReference type="Proteomes" id="UP001629953">
    <property type="component" value="Unassembled WGS sequence"/>
</dbReference>
<organism evidence="4 5">
    <name type="scientific">Celerinatantimonas yamalensis</name>
    <dbReference type="NCBI Taxonomy" id="559956"/>
    <lineage>
        <taxon>Bacteria</taxon>
        <taxon>Pseudomonadati</taxon>
        <taxon>Pseudomonadota</taxon>
        <taxon>Gammaproteobacteria</taxon>
        <taxon>Celerinatantimonadaceae</taxon>
        <taxon>Celerinatantimonas</taxon>
    </lineage>
</organism>
<accession>A0ABW9GA40</accession>
<name>A0ABW9GA40_9GAMM</name>
<evidence type="ECO:0000259" key="3">
    <source>
        <dbReference type="Pfam" id="PF13767"/>
    </source>
</evidence>
<comment type="caution">
    <text evidence="4">The sequence shown here is derived from an EMBL/GenBank/DDBJ whole genome shotgun (WGS) entry which is preliminary data.</text>
</comment>
<feature type="signal peptide" evidence="2">
    <location>
        <begin position="1"/>
        <end position="26"/>
    </location>
</feature>
<keyword evidence="5" id="KW-1185">Reference proteome</keyword>
<sequence>MKAAFKSAIALAFGICTITTSMATYAKTPSHVTQSNQAKPTASHFSNTQLKKFAKASHQLAQISHQAMSQLNQTKDQAKQKKIRQRTEQKMVSVVRQDGLSVKAFNQIGLAARKNPQLQKKLQQLTDQ</sequence>
<dbReference type="RefSeq" id="WP_408624549.1">
    <property type="nucleotide sequence ID" value="NZ_JBEQCT010000007.1"/>
</dbReference>
<evidence type="ECO:0000256" key="2">
    <source>
        <dbReference type="SAM" id="SignalP"/>
    </source>
</evidence>
<feature type="chain" id="PRO_5046992968" evidence="2">
    <location>
        <begin position="27"/>
        <end position="128"/>
    </location>
</feature>
<proteinExistence type="predicted"/>
<reference evidence="4 5" key="1">
    <citation type="journal article" date="2013" name="Int. J. Syst. Evol. Microbiol.">
        <title>Celerinatantimonas yamalensis sp. nov., a cold-adapted diazotrophic bacterium from a cold permafrost brine.</title>
        <authorList>
            <person name="Shcherbakova V."/>
            <person name="Chuvilskaya N."/>
            <person name="Rivkina E."/>
            <person name="Demidov N."/>
            <person name="Uchaeva V."/>
            <person name="Suetin S."/>
            <person name="Suzina N."/>
            <person name="Gilichinsky D."/>
        </authorList>
    </citation>
    <scope>NUCLEOTIDE SEQUENCE [LARGE SCALE GENOMIC DNA]</scope>
    <source>
        <strain evidence="4 5">C7</strain>
    </source>
</reference>
<keyword evidence="2" id="KW-0732">Signal</keyword>